<keyword evidence="5" id="KW-1185">Reference proteome</keyword>
<dbReference type="EMBL" id="BTSX01000002">
    <property type="protein sequence ID" value="GMS84943.1"/>
    <property type="molecule type" value="Genomic_DNA"/>
</dbReference>
<feature type="non-terminal residue" evidence="4">
    <location>
        <position position="128"/>
    </location>
</feature>
<dbReference type="InterPro" id="IPR003150">
    <property type="entry name" value="DNA-bd_RFX"/>
</dbReference>
<dbReference type="PROSITE" id="PS51526">
    <property type="entry name" value="RFX_DBD"/>
    <property type="match status" value="1"/>
</dbReference>
<evidence type="ECO:0000259" key="3">
    <source>
        <dbReference type="PROSITE" id="PS51526"/>
    </source>
</evidence>
<dbReference type="Gene3D" id="1.10.10.10">
    <property type="entry name" value="Winged helix-like DNA-binding domain superfamily/Winged helix DNA-binding domain"/>
    <property type="match status" value="1"/>
</dbReference>
<dbReference type="Proteomes" id="UP001432027">
    <property type="component" value="Unassembled WGS sequence"/>
</dbReference>
<sequence length="128" mass="13982">SSRIPLHTLLVAHSLFSRSLSSSHRSVAMRHKSEPKKADTTTFCTSDDDKYHSTMPSPTSSTAPYIITSNLAANSPSSEDDEDRGVLGLGGASGTRAHPETITWLKANYEKADGSSLPRCTLYEHYKR</sequence>
<feature type="compositionally biased region" description="Polar residues" evidence="2">
    <location>
        <begin position="67"/>
        <end position="77"/>
    </location>
</feature>
<dbReference type="PANTHER" id="PTHR12619:SF33">
    <property type="entry name" value="RFX, ISOFORM H"/>
    <property type="match status" value="1"/>
</dbReference>
<feature type="region of interest" description="Disordered" evidence="2">
    <location>
        <begin position="23"/>
        <end position="96"/>
    </location>
</feature>
<comment type="caution">
    <text evidence="4">The sequence shown here is derived from an EMBL/GenBank/DDBJ whole genome shotgun (WGS) entry which is preliminary data.</text>
</comment>
<dbReference type="GO" id="GO:0000978">
    <property type="term" value="F:RNA polymerase II cis-regulatory region sequence-specific DNA binding"/>
    <property type="evidence" value="ECO:0007669"/>
    <property type="project" value="TreeGrafter"/>
</dbReference>
<dbReference type="AlphaFoldDB" id="A0AAV5SWG4"/>
<gene>
    <name evidence="4" type="ORF">PENTCL1PPCAC_7118</name>
</gene>
<evidence type="ECO:0000256" key="2">
    <source>
        <dbReference type="SAM" id="MobiDB-lite"/>
    </source>
</evidence>
<dbReference type="PANTHER" id="PTHR12619">
    <property type="entry name" value="RFX TRANSCRIPTION FACTOR FAMILY"/>
    <property type="match status" value="1"/>
</dbReference>
<organism evidence="4 5">
    <name type="scientific">Pristionchus entomophagus</name>
    <dbReference type="NCBI Taxonomy" id="358040"/>
    <lineage>
        <taxon>Eukaryota</taxon>
        <taxon>Metazoa</taxon>
        <taxon>Ecdysozoa</taxon>
        <taxon>Nematoda</taxon>
        <taxon>Chromadorea</taxon>
        <taxon>Rhabditida</taxon>
        <taxon>Rhabditina</taxon>
        <taxon>Diplogasteromorpha</taxon>
        <taxon>Diplogasteroidea</taxon>
        <taxon>Neodiplogasteridae</taxon>
        <taxon>Pristionchus</taxon>
    </lineage>
</organism>
<accession>A0AAV5SWG4</accession>
<protein>
    <recommendedName>
        <fullName evidence="3">RFX-type winged-helix domain-containing protein</fullName>
    </recommendedName>
</protein>
<evidence type="ECO:0000256" key="1">
    <source>
        <dbReference type="ARBA" id="ARBA00023125"/>
    </source>
</evidence>
<feature type="non-terminal residue" evidence="4">
    <location>
        <position position="1"/>
    </location>
</feature>
<feature type="compositionally biased region" description="Low complexity" evidence="2">
    <location>
        <begin position="53"/>
        <end position="64"/>
    </location>
</feature>
<dbReference type="GO" id="GO:0000981">
    <property type="term" value="F:DNA-binding transcription factor activity, RNA polymerase II-specific"/>
    <property type="evidence" value="ECO:0007669"/>
    <property type="project" value="TreeGrafter"/>
</dbReference>
<reference evidence="4" key="1">
    <citation type="submission" date="2023-10" db="EMBL/GenBank/DDBJ databases">
        <title>Genome assembly of Pristionchus species.</title>
        <authorList>
            <person name="Yoshida K."/>
            <person name="Sommer R.J."/>
        </authorList>
    </citation>
    <scope>NUCLEOTIDE SEQUENCE</scope>
    <source>
        <strain evidence="4">RS0144</strain>
    </source>
</reference>
<proteinExistence type="predicted"/>
<keyword evidence="1" id="KW-0238">DNA-binding</keyword>
<dbReference type="InterPro" id="IPR039779">
    <property type="entry name" value="RFX-like"/>
</dbReference>
<feature type="domain" description="RFX-type winged-helix" evidence="3">
    <location>
        <begin position="101"/>
        <end position="128"/>
    </location>
</feature>
<evidence type="ECO:0000313" key="5">
    <source>
        <dbReference type="Proteomes" id="UP001432027"/>
    </source>
</evidence>
<dbReference type="InterPro" id="IPR036388">
    <property type="entry name" value="WH-like_DNA-bd_sf"/>
</dbReference>
<evidence type="ECO:0000313" key="4">
    <source>
        <dbReference type="EMBL" id="GMS84943.1"/>
    </source>
</evidence>
<name>A0AAV5SWG4_9BILA</name>